<feature type="non-terminal residue" evidence="1">
    <location>
        <position position="1"/>
    </location>
</feature>
<gene>
    <name evidence="1" type="ORF">ARMGADRAFT_896259</name>
</gene>
<feature type="non-terminal residue" evidence="1">
    <location>
        <position position="98"/>
    </location>
</feature>
<proteinExistence type="predicted"/>
<dbReference type="Pfam" id="PF18758">
    <property type="entry name" value="KDZ"/>
    <property type="match status" value="1"/>
</dbReference>
<reference evidence="2" key="1">
    <citation type="journal article" date="2017" name="Nat. Ecol. Evol.">
        <title>Genome expansion and lineage-specific genetic innovations in the forest pathogenic fungi Armillaria.</title>
        <authorList>
            <person name="Sipos G."/>
            <person name="Prasanna A.N."/>
            <person name="Walter M.C."/>
            <person name="O'Connor E."/>
            <person name="Balint B."/>
            <person name="Krizsan K."/>
            <person name="Kiss B."/>
            <person name="Hess J."/>
            <person name="Varga T."/>
            <person name="Slot J."/>
            <person name="Riley R."/>
            <person name="Boka B."/>
            <person name="Rigling D."/>
            <person name="Barry K."/>
            <person name="Lee J."/>
            <person name="Mihaltcheva S."/>
            <person name="LaButti K."/>
            <person name="Lipzen A."/>
            <person name="Waldron R."/>
            <person name="Moloney N.M."/>
            <person name="Sperisen C."/>
            <person name="Kredics L."/>
            <person name="Vagvoelgyi C."/>
            <person name="Patrignani A."/>
            <person name="Fitzpatrick D."/>
            <person name="Nagy I."/>
            <person name="Doyle S."/>
            <person name="Anderson J.B."/>
            <person name="Grigoriev I.V."/>
            <person name="Gueldener U."/>
            <person name="Muensterkoetter M."/>
            <person name="Nagy L.G."/>
        </authorList>
    </citation>
    <scope>NUCLEOTIDE SEQUENCE [LARGE SCALE GENOMIC DNA]</scope>
    <source>
        <strain evidence="2">Ar21-2</strain>
    </source>
</reference>
<dbReference type="InterPro" id="IPR040521">
    <property type="entry name" value="KDZ"/>
</dbReference>
<keyword evidence="2" id="KW-1185">Reference proteome</keyword>
<protein>
    <submittedName>
        <fullName evidence="1">Uncharacterized protein</fullName>
    </submittedName>
</protein>
<dbReference type="OrthoDB" id="3257768at2759"/>
<dbReference type="Proteomes" id="UP000217790">
    <property type="component" value="Unassembled WGS sequence"/>
</dbReference>
<accession>A0A2H3DG37</accession>
<dbReference type="STRING" id="47427.A0A2H3DG37"/>
<name>A0A2H3DG37_ARMGA</name>
<evidence type="ECO:0000313" key="2">
    <source>
        <dbReference type="Proteomes" id="UP000217790"/>
    </source>
</evidence>
<evidence type="ECO:0000313" key="1">
    <source>
        <dbReference type="EMBL" id="PBK94185.1"/>
    </source>
</evidence>
<dbReference type="EMBL" id="KZ293654">
    <property type="protein sequence ID" value="PBK94185.1"/>
    <property type="molecule type" value="Genomic_DNA"/>
</dbReference>
<dbReference type="InParanoid" id="A0A2H3DG37"/>
<sequence>DRSECVNICFSYDINCQYCVHIIKRFNTCTILPMKHHAVHTVKIILLCHINGHNNKCNEDFNSIYLGSLCHFHGETAEQFWAYSNGLGPMIHQMNLEH</sequence>
<dbReference type="AlphaFoldDB" id="A0A2H3DG37"/>
<organism evidence="1 2">
    <name type="scientific">Armillaria gallica</name>
    <name type="common">Bulbous honey fungus</name>
    <name type="synonym">Armillaria bulbosa</name>
    <dbReference type="NCBI Taxonomy" id="47427"/>
    <lineage>
        <taxon>Eukaryota</taxon>
        <taxon>Fungi</taxon>
        <taxon>Dikarya</taxon>
        <taxon>Basidiomycota</taxon>
        <taxon>Agaricomycotina</taxon>
        <taxon>Agaricomycetes</taxon>
        <taxon>Agaricomycetidae</taxon>
        <taxon>Agaricales</taxon>
        <taxon>Marasmiineae</taxon>
        <taxon>Physalacriaceae</taxon>
        <taxon>Armillaria</taxon>
    </lineage>
</organism>